<dbReference type="SUPFAM" id="SSF50891">
    <property type="entry name" value="Cyclophilin-like"/>
    <property type="match status" value="1"/>
</dbReference>
<accession>A0ABQ2BZA2</accession>
<evidence type="ECO:0000256" key="1">
    <source>
        <dbReference type="ARBA" id="ARBA00022741"/>
    </source>
</evidence>
<evidence type="ECO:0000256" key="2">
    <source>
        <dbReference type="ARBA" id="ARBA00022801"/>
    </source>
</evidence>
<feature type="transmembrane region" description="Helical" evidence="4">
    <location>
        <begin position="130"/>
        <end position="148"/>
    </location>
</feature>
<feature type="domain" description="Carboxyltransferase" evidence="5">
    <location>
        <begin position="7"/>
        <end position="208"/>
    </location>
</feature>
<dbReference type="Gene3D" id="3.30.1360.40">
    <property type="match status" value="1"/>
</dbReference>
<dbReference type="EMBL" id="BMDQ01000003">
    <property type="protein sequence ID" value="GGI57831.1"/>
    <property type="molecule type" value="Genomic_DNA"/>
</dbReference>
<keyword evidence="3" id="KW-0067">ATP-binding</keyword>
<organism evidence="6 7">
    <name type="scientific">Winogradskyella haliclonae</name>
    <dbReference type="NCBI Taxonomy" id="2048558"/>
    <lineage>
        <taxon>Bacteria</taxon>
        <taxon>Pseudomonadati</taxon>
        <taxon>Bacteroidota</taxon>
        <taxon>Flavobacteriia</taxon>
        <taxon>Flavobacteriales</taxon>
        <taxon>Flavobacteriaceae</taxon>
        <taxon>Winogradskyella</taxon>
    </lineage>
</organism>
<keyword evidence="7" id="KW-1185">Reference proteome</keyword>
<sequence length="243" mass="27819">MILKYNLKYRPFNERSILIEWPSVIDEDMLQDVLNFKNILFQKNVKLKVDIINTYNSILVNYVYTIEDVYDEILRLKTIYSSIESQSALKLKLWEVPVCYDDEFGIDLELLSTTKSLAKSEIIQRHSQQIYTVFFIGFLPGFLYLGGLDESLCFDRKSTPNLDVKKGAVGIGGNQTGIYPQNSPGGWHIIGNSPVSFFNPKKENPCFAKAGDKIKFMPVSMEEYHSILEQVNSNCYKPKSISV</sequence>
<keyword evidence="2 6" id="KW-0378">Hydrolase</keyword>
<dbReference type="InterPro" id="IPR003833">
    <property type="entry name" value="CT_C_D"/>
</dbReference>
<name>A0ABQ2BZA2_9FLAO</name>
<dbReference type="Gene3D" id="2.40.100.10">
    <property type="entry name" value="Cyclophilin-like"/>
    <property type="match status" value="1"/>
</dbReference>
<dbReference type="SMART" id="SM00796">
    <property type="entry name" value="AHS1"/>
    <property type="match status" value="1"/>
</dbReference>
<keyword evidence="4" id="KW-0472">Membrane</keyword>
<evidence type="ECO:0000313" key="6">
    <source>
        <dbReference type="EMBL" id="GGI57831.1"/>
    </source>
</evidence>
<evidence type="ECO:0000313" key="7">
    <source>
        <dbReference type="Proteomes" id="UP000624701"/>
    </source>
</evidence>
<evidence type="ECO:0000256" key="4">
    <source>
        <dbReference type="SAM" id="Phobius"/>
    </source>
</evidence>
<dbReference type="PANTHER" id="PTHR34698:SF2">
    <property type="entry name" value="5-OXOPROLINASE SUBUNIT B"/>
    <property type="match status" value="1"/>
</dbReference>
<reference evidence="7" key="1">
    <citation type="journal article" date="2019" name="Int. J. Syst. Evol. Microbiol.">
        <title>The Global Catalogue of Microorganisms (GCM) 10K type strain sequencing project: providing services to taxonomists for standard genome sequencing and annotation.</title>
        <authorList>
            <consortium name="The Broad Institute Genomics Platform"/>
            <consortium name="The Broad Institute Genome Sequencing Center for Infectious Disease"/>
            <person name="Wu L."/>
            <person name="Ma J."/>
        </authorList>
    </citation>
    <scope>NUCLEOTIDE SEQUENCE [LARGE SCALE GENOMIC DNA]</scope>
    <source>
        <strain evidence="7">CCM 8681</strain>
    </source>
</reference>
<protein>
    <submittedName>
        <fullName evidence="6">Allophanate hydrolase</fullName>
    </submittedName>
</protein>
<evidence type="ECO:0000256" key="3">
    <source>
        <dbReference type="ARBA" id="ARBA00022840"/>
    </source>
</evidence>
<dbReference type="Proteomes" id="UP000624701">
    <property type="component" value="Unassembled WGS sequence"/>
</dbReference>
<dbReference type="InterPro" id="IPR029000">
    <property type="entry name" value="Cyclophilin-like_dom_sf"/>
</dbReference>
<dbReference type="NCBIfam" id="TIGR00370">
    <property type="entry name" value="5-oxoprolinase subunit PxpB"/>
    <property type="match status" value="1"/>
</dbReference>
<dbReference type="Pfam" id="PF02682">
    <property type="entry name" value="CT_C_D"/>
    <property type="match status" value="1"/>
</dbReference>
<dbReference type="SUPFAM" id="SSF160467">
    <property type="entry name" value="PH0987 N-terminal domain-like"/>
    <property type="match status" value="1"/>
</dbReference>
<gene>
    <name evidence="6" type="ORF">GCM10011444_21400</name>
</gene>
<dbReference type="GO" id="GO:0016787">
    <property type="term" value="F:hydrolase activity"/>
    <property type="evidence" value="ECO:0007669"/>
    <property type="project" value="UniProtKB-KW"/>
</dbReference>
<keyword evidence="4" id="KW-0812">Transmembrane</keyword>
<keyword evidence="4" id="KW-1133">Transmembrane helix</keyword>
<dbReference type="PANTHER" id="PTHR34698">
    <property type="entry name" value="5-OXOPROLINASE SUBUNIT B"/>
    <property type="match status" value="1"/>
</dbReference>
<keyword evidence="1" id="KW-0547">Nucleotide-binding</keyword>
<comment type="caution">
    <text evidence="6">The sequence shown here is derived from an EMBL/GenBank/DDBJ whole genome shotgun (WGS) entry which is preliminary data.</text>
</comment>
<proteinExistence type="predicted"/>
<evidence type="ECO:0000259" key="5">
    <source>
        <dbReference type="SMART" id="SM00796"/>
    </source>
</evidence>
<dbReference type="InterPro" id="IPR010016">
    <property type="entry name" value="PxpB"/>
</dbReference>